<gene>
    <name evidence="7" type="ORF">SLEP1_g43599</name>
</gene>
<evidence type="ECO:0000256" key="3">
    <source>
        <dbReference type="ARBA" id="ARBA00022471"/>
    </source>
</evidence>
<feature type="signal peptide" evidence="6">
    <location>
        <begin position="1"/>
        <end position="22"/>
    </location>
</feature>
<comment type="similarity">
    <text evidence="2 6">Belongs to the plant self-incompatibility (S1) protein family.</text>
</comment>
<accession>A0AAV5LE93</accession>
<organism evidence="7 8">
    <name type="scientific">Rubroshorea leprosula</name>
    <dbReference type="NCBI Taxonomy" id="152421"/>
    <lineage>
        <taxon>Eukaryota</taxon>
        <taxon>Viridiplantae</taxon>
        <taxon>Streptophyta</taxon>
        <taxon>Embryophyta</taxon>
        <taxon>Tracheophyta</taxon>
        <taxon>Spermatophyta</taxon>
        <taxon>Magnoliopsida</taxon>
        <taxon>eudicotyledons</taxon>
        <taxon>Gunneridae</taxon>
        <taxon>Pentapetalae</taxon>
        <taxon>rosids</taxon>
        <taxon>malvids</taxon>
        <taxon>Malvales</taxon>
        <taxon>Dipterocarpaceae</taxon>
        <taxon>Rubroshorea</taxon>
    </lineage>
</organism>
<evidence type="ECO:0000256" key="2">
    <source>
        <dbReference type="ARBA" id="ARBA00005581"/>
    </source>
</evidence>
<evidence type="ECO:0000256" key="4">
    <source>
        <dbReference type="ARBA" id="ARBA00022525"/>
    </source>
</evidence>
<dbReference type="GO" id="GO:0060320">
    <property type="term" value="P:rejection of self pollen"/>
    <property type="evidence" value="ECO:0007669"/>
    <property type="project" value="UniProtKB-KW"/>
</dbReference>
<sequence>MVSPLKQSVLLMFFLLMATSEAGFFKKRRVHVVISNDIAPGIDLKIHCKSKDDDLGEQILPNKGTWGFTFRPNFWGTTQFFCSFVWQSNLRYFDAFISERDYNEDHPDVAWTIIPMGPCKFNYATNSSDICFPWN</sequence>
<dbReference type="Pfam" id="PF05938">
    <property type="entry name" value="Self-incomp_S1"/>
    <property type="match status" value="1"/>
</dbReference>
<protein>
    <recommendedName>
        <fullName evidence="6">S-protein homolog</fullName>
    </recommendedName>
</protein>
<comment type="subcellular location">
    <subcellularLocation>
        <location evidence="1 6">Secreted</location>
    </subcellularLocation>
</comment>
<evidence type="ECO:0000313" key="8">
    <source>
        <dbReference type="Proteomes" id="UP001054252"/>
    </source>
</evidence>
<dbReference type="Proteomes" id="UP001054252">
    <property type="component" value="Unassembled WGS sequence"/>
</dbReference>
<keyword evidence="3 6" id="KW-0713">Self-incompatibility</keyword>
<feature type="chain" id="PRO_5043098116" description="S-protein homolog" evidence="6">
    <location>
        <begin position="23"/>
        <end position="135"/>
    </location>
</feature>
<dbReference type="GO" id="GO:0005576">
    <property type="term" value="C:extracellular region"/>
    <property type="evidence" value="ECO:0007669"/>
    <property type="project" value="UniProtKB-SubCell"/>
</dbReference>
<comment type="caution">
    <text evidence="7">The sequence shown here is derived from an EMBL/GenBank/DDBJ whole genome shotgun (WGS) entry which is preliminary data.</text>
</comment>
<proteinExistence type="inferred from homology"/>
<reference evidence="7 8" key="1">
    <citation type="journal article" date="2021" name="Commun. Biol.">
        <title>The genome of Shorea leprosula (Dipterocarpaceae) highlights the ecological relevance of drought in aseasonal tropical rainforests.</title>
        <authorList>
            <person name="Ng K.K.S."/>
            <person name="Kobayashi M.J."/>
            <person name="Fawcett J.A."/>
            <person name="Hatakeyama M."/>
            <person name="Paape T."/>
            <person name="Ng C.H."/>
            <person name="Ang C.C."/>
            <person name="Tnah L.H."/>
            <person name="Lee C.T."/>
            <person name="Nishiyama T."/>
            <person name="Sese J."/>
            <person name="O'Brien M.J."/>
            <person name="Copetti D."/>
            <person name="Mohd Noor M.I."/>
            <person name="Ong R.C."/>
            <person name="Putra M."/>
            <person name="Sireger I.Z."/>
            <person name="Indrioko S."/>
            <person name="Kosugi Y."/>
            <person name="Izuno A."/>
            <person name="Isagi Y."/>
            <person name="Lee S.L."/>
            <person name="Shimizu K.K."/>
        </authorList>
    </citation>
    <scope>NUCLEOTIDE SEQUENCE [LARGE SCALE GENOMIC DNA]</scope>
    <source>
        <strain evidence="7">214</strain>
    </source>
</reference>
<keyword evidence="8" id="KW-1185">Reference proteome</keyword>
<dbReference type="EMBL" id="BPVZ01000110">
    <property type="protein sequence ID" value="GKV35302.1"/>
    <property type="molecule type" value="Genomic_DNA"/>
</dbReference>
<keyword evidence="5 6" id="KW-0732">Signal</keyword>
<dbReference type="InterPro" id="IPR010264">
    <property type="entry name" value="Self-incomp_S1"/>
</dbReference>
<keyword evidence="4 6" id="KW-0964">Secreted</keyword>
<evidence type="ECO:0000256" key="5">
    <source>
        <dbReference type="ARBA" id="ARBA00022729"/>
    </source>
</evidence>
<name>A0AAV5LE93_9ROSI</name>
<dbReference type="PANTHER" id="PTHR31232">
    <property type="match status" value="1"/>
</dbReference>
<dbReference type="PANTHER" id="PTHR31232:SF149">
    <property type="entry name" value="S-PROTEIN HOMOLOG"/>
    <property type="match status" value="1"/>
</dbReference>
<dbReference type="AlphaFoldDB" id="A0AAV5LE93"/>
<evidence type="ECO:0000256" key="6">
    <source>
        <dbReference type="RuleBase" id="RU367044"/>
    </source>
</evidence>
<evidence type="ECO:0000313" key="7">
    <source>
        <dbReference type="EMBL" id="GKV35302.1"/>
    </source>
</evidence>
<evidence type="ECO:0000256" key="1">
    <source>
        <dbReference type="ARBA" id="ARBA00004613"/>
    </source>
</evidence>